<evidence type="ECO:0000313" key="2">
    <source>
        <dbReference type="EMBL" id="ASO19351.1"/>
    </source>
</evidence>
<organism evidence="2 3">
    <name type="scientific">Actinoalloteichus hoggarensis</name>
    <dbReference type="NCBI Taxonomy" id="1470176"/>
    <lineage>
        <taxon>Bacteria</taxon>
        <taxon>Bacillati</taxon>
        <taxon>Actinomycetota</taxon>
        <taxon>Actinomycetes</taxon>
        <taxon>Pseudonocardiales</taxon>
        <taxon>Pseudonocardiaceae</taxon>
        <taxon>Actinoalloteichus</taxon>
    </lineage>
</organism>
<dbReference type="AlphaFoldDB" id="A0A221W1B2"/>
<proteinExistence type="predicted"/>
<gene>
    <name evidence="2" type="ORF">AHOG_08530</name>
</gene>
<name>A0A221W1B2_9PSEU</name>
<dbReference type="EMBL" id="CP022521">
    <property type="protein sequence ID" value="ASO19351.1"/>
    <property type="molecule type" value="Genomic_DNA"/>
</dbReference>
<feature type="compositionally biased region" description="Basic and acidic residues" evidence="1">
    <location>
        <begin position="25"/>
        <end position="37"/>
    </location>
</feature>
<evidence type="ECO:0000313" key="3">
    <source>
        <dbReference type="Proteomes" id="UP000204221"/>
    </source>
</evidence>
<protein>
    <submittedName>
        <fullName evidence="2">Uncharacterized protein</fullName>
    </submittedName>
</protein>
<feature type="region of interest" description="Disordered" evidence="1">
    <location>
        <begin position="25"/>
        <end position="47"/>
    </location>
</feature>
<evidence type="ECO:0000256" key="1">
    <source>
        <dbReference type="SAM" id="MobiDB-lite"/>
    </source>
</evidence>
<accession>A0A221W1B2</accession>
<sequence>MASLFDRIQDLAKSPKAREVLDKAKEMANDPKNKEKVQSYLAKFRKK</sequence>
<dbReference type="RefSeq" id="WP_169725828.1">
    <property type="nucleotide sequence ID" value="NZ_CP022521.1"/>
</dbReference>
<reference evidence="2 3" key="1">
    <citation type="submission" date="2017-07" db="EMBL/GenBank/DDBJ databases">
        <title>Complete genome sequence of Actinoalloteichus hoggarensis DSM 45943, type strain of Actinoalloteichus hoggarensis.</title>
        <authorList>
            <person name="Ruckert C."/>
            <person name="Nouioui I."/>
            <person name="Willmese J."/>
            <person name="van Wezel G."/>
            <person name="Klenk H.-P."/>
            <person name="Kalinowski J."/>
            <person name="Zotchev S.B."/>
        </authorList>
    </citation>
    <scope>NUCLEOTIDE SEQUENCE [LARGE SCALE GENOMIC DNA]</scope>
    <source>
        <strain evidence="2 3">DSM 45943</strain>
    </source>
</reference>
<dbReference type="KEGG" id="ahg:AHOG_08530"/>
<dbReference type="Proteomes" id="UP000204221">
    <property type="component" value="Chromosome"/>
</dbReference>
<keyword evidence="3" id="KW-1185">Reference proteome</keyword>